<dbReference type="SUPFAM" id="SSF53756">
    <property type="entry name" value="UDP-Glycosyltransferase/glycogen phosphorylase"/>
    <property type="match status" value="1"/>
</dbReference>
<protein>
    <submittedName>
        <fullName evidence="1">Uncharacterized protein</fullName>
    </submittedName>
</protein>
<evidence type="ECO:0000313" key="1">
    <source>
        <dbReference type="EMBL" id="VAX20304.1"/>
    </source>
</evidence>
<dbReference type="PANTHER" id="PTHR12526">
    <property type="entry name" value="GLYCOSYLTRANSFERASE"/>
    <property type="match status" value="1"/>
</dbReference>
<name>A0A3B1C8L8_9ZZZZ</name>
<organism evidence="1">
    <name type="scientific">hydrothermal vent metagenome</name>
    <dbReference type="NCBI Taxonomy" id="652676"/>
    <lineage>
        <taxon>unclassified sequences</taxon>
        <taxon>metagenomes</taxon>
        <taxon>ecological metagenomes</taxon>
    </lineage>
</organism>
<proteinExistence type="predicted"/>
<dbReference type="EMBL" id="UOGB01000175">
    <property type="protein sequence ID" value="VAX20304.1"/>
    <property type="molecule type" value="Genomic_DNA"/>
</dbReference>
<gene>
    <name evidence="1" type="ORF">MNBD_NITROSPINAE03-2003</name>
</gene>
<dbReference type="Pfam" id="PF13692">
    <property type="entry name" value="Glyco_trans_1_4"/>
    <property type="match status" value="1"/>
</dbReference>
<dbReference type="CDD" id="cd03801">
    <property type="entry name" value="GT4_PimA-like"/>
    <property type="match status" value="1"/>
</dbReference>
<accession>A0A3B1C8L8</accession>
<dbReference type="Gene3D" id="3.40.50.2000">
    <property type="entry name" value="Glycogen Phosphorylase B"/>
    <property type="match status" value="2"/>
</dbReference>
<dbReference type="AlphaFoldDB" id="A0A3B1C8L8"/>
<reference evidence="1" key="1">
    <citation type="submission" date="2018-06" db="EMBL/GenBank/DDBJ databases">
        <authorList>
            <person name="Zhirakovskaya E."/>
        </authorList>
    </citation>
    <scope>NUCLEOTIDE SEQUENCE</scope>
</reference>
<dbReference type="PANTHER" id="PTHR12526:SF630">
    <property type="entry name" value="GLYCOSYLTRANSFERASE"/>
    <property type="match status" value="1"/>
</dbReference>
<sequence length="508" mass="57392">MSETGRIKLAHVSRRPYVAGGGMERMDYYIYKYLSREYFDPRFVILDDKQPGDAPYDDSVDYIYLDKINRFDQLIKLLQGVDVVSYSAVDRFQPLICEAARLSKTPSLIEIMHTMAPGQLYDQIDLTICVSETVNKEQSDKEKTLVIHNGIDLGEFSFDRKDENGGKIVLLQAGRREKEMFFHLDELEEQILPMAPDIELWLAGRGQEGQGNSRVKFLGLVSDMPSLYRQADLFVLLSRKEALGIAALEAMACGSVPIVSSDAGLAEIVTDGVDGFVVNAKSQDAVVSKIKQAVEMVESGAIGKMRKAARKTVEERFDVHRSIREYEKAFVEIVSKKGKRRQPGPATAEPTPEVDIYEALDHYHAGRWDDAVHCFTDMTKRSSPLTIDTYFAITDNFIRLCEMNDLADLSDALIKKLYESGYREESFINFWRAISLARSSRFTADSVLNHSKVNQHPEPEAVMRSALLLLREGLRGHGAAVLSKGMELWPDMKEFSELYENLSEKLKL</sequence>